<feature type="compositionally biased region" description="Basic residues" evidence="6">
    <location>
        <begin position="1"/>
        <end position="16"/>
    </location>
</feature>
<dbReference type="InterPro" id="IPR002677">
    <property type="entry name" value="Ribosomal_bL32"/>
</dbReference>
<proteinExistence type="inferred from homology"/>
<dbReference type="GO" id="GO:0015934">
    <property type="term" value="C:large ribosomal subunit"/>
    <property type="evidence" value="ECO:0007669"/>
    <property type="project" value="InterPro"/>
</dbReference>
<evidence type="ECO:0000256" key="4">
    <source>
        <dbReference type="ARBA" id="ARBA00035178"/>
    </source>
</evidence>
<dbReference type="Pfam" id="PF01783">
    <property type="entry name" value="Ribosomal_L32p"/>
    <property type="match status" value="1"/>
</dbReference>
<evidence type="ECO:0000256" key="3">
    <source>
        <dbReference type="ARBA" id="ARBA00023274"/>
    </source>
</evidence>
<evidence type="ECO:0000256" key="1">
    <source>
        <dbReference type="ARBA" id="ARBA00008560"/>
    </source>
</evidence>
<organism evidence="7 8">
    <name type="scientific">Siccirubricoccus deserti</name>
    <dbReference type="NCBI Taxonomy" id="2013562"/>
    <lineage>
        <taxon>Bacteria</taxon>
        <taxon>Pseudomonadati</taxon>
        <taxon>Pseudomonadota</taxon>
        <taxon>Alphaproteobacteria</taxon>
        <taxon>Acetobacterales</taxon>
        <taxon>Roseomonadaceae</taxon>
        <taxon>Siccirubricoccus</taxon>
    </lineage>
</organism>
<evidence type="ECO:0000256" key="5">
    <source>
        <dbReference type="HAMAP-Rule" id="MF_00340"/>
    </source>
</evidence>
<dbReference type="HAMAP" id="MF_00340">
    <property type="entry name" value="Ribosomal_bL32"/>
    <property type="match status" value="1"/>
</dbReference>
<comment type="caution">
    <text evidence="7">The sequence shown here is derived from an EMBL/GenBank/DDBJ whole genome shotgun (WGS) entry which is preliminary data.</text>
</comment>
<dbReference type="RefSeq" id="WP_186772031.1">
    <property type="nucleotide sequence ID" value="NZ_JACOMF010000026.1"/>
</dbReference>
<comment type="similarity">
    <text evidence="1 5">Belongs to the bacterial ribosomal protein bL32 family.</text>
</comment>
<evidence type="ECO:0000313" key="8">
    <source>
        <dbReference type="Proteomes" id="UP000600101"/>
    </source>
</evidence>
<dbReference type="AlphaFoldDB" id="A0A9X0R0B8"/>
<dbReference type="PANTHER" id="PTHR35534:SF1">
    <property type="entry name" value="LARGE RIBOSOMAL SUBUNIT PROTEIN BL32"/>
    <property type="match status" value="1"/>
</dbReference>
<keyword evidence="2 5" id="KW-0689">Ribosomal protein</keyword>
<name>A0A9X0R0B8_9PROT</name>
<dbReference type="GO" id="GO:0006412">
    <property type="term" value="P:translation"/>
    <property type="evidence" value="ECO:0007669"/>
    <property type="project" value="UniProtKB-UniRule"/>
</dbReference>
<accession>A0A9X0R0B8</accession>
<dbReference type="InterPro" id="IPR011332">
    <property type="entry name" value="Ribosomal_zn-bd"/>
</dbReference>
<dbReference type="PANTHER" id="PTHR35534">
    <property type="entry name" value="50S RIBOSOMAL PROTEIN L32"/>
    <property type="match status" value="1"/>
</dbReference>
<protein>
    <recommendedName>
        <fullName evidence="4 5">Large ribosomal subunit protein bL32</fullName>
    </recommendedName>
</protein>
<dbReference type="Proteomes" id="UP000600101">
    <property type="component" value="Unassembled WGS sequence"/>
</dbReference>
<dbReference type="NCBIfam" id="TIGR01031">
    <property type="entry name" value="rpmF_bact"/>
    <property type="match status" value="1"/>
</dbReference>
<gene>
    <name evidence="5 7" type="primary">rpmF</name>
    <name evidence="7" type="ORF">H7965_18310</name>
</gene>
<keyword evidence="8" id="KW-1185">Reference proteome</keyword>
<dbReference type="InterPro" id="IPR044957">
    <property type="entry name" value="Ribosomal_bL32_bact"/>
</dbReference>
<reference evidence="7" key="1">
    <citation type="submission" date="2020-08" db="EMBL/GenBank/DDBJ databases">
        <authorList>
            <person name="Hu Y."/>
            <person name="Nguyen S.V."/>
            <person name="Li F."/>
            <person name="Fanning S."/>
        </authorList>
    </citation>
    <scope>NUCLEOTIDE SEQUENCE</scope>
    <source>
        <strain evidence="7">SYSU D8009</strain>
    </source>
</reference>
<dbReference type="GO" id="GO:0003735">
    <property type="term" value="F:structural constituent of ribosome"/>
    <property type="evidence" value="ECO:0007669"/>
    <property type="project" value="InterPro"/>
</dbReference>
<dbReference type="EMBL" id="JACOMF010000026">
    <property type="protein sequence ID" value="MBC4017266.1"/>
    <property type="molecule type" value="Genomic_DNA"/>
</dbReference>
<dbReference type="SUPFAM" id="SSF57829">
    <property type="entry name" value="Zn-binding ribosomal proteins"/>
    <property type="match status" value="1"/>
</dbReference>
<keyword evidence="3 5" id="KW-0687">Ribonucleoprotein</keyword>
<sequence>MAVPKKKVSPSRRGMRRAHEALPRENHAECPNCGELKRSHHVCSSCGYYDSREVIAAEAVKGVVRT</sequence>
<evidence type="ECO:0000256" key="6">
    <source>
        <dbReference type="SAM" id="MobiDB-lite"/>
    </source>
</evidence>
<dbReference type="Gene3D" id="1.20.5.640">
    <property type="entry name" value="Single helix bin"/>
    <property type="match status" value="1"/>
</dbReference>
<evidence type="ECO:0000256" key="2">
    <source>
        <dbReference type="ARBA" id="ARBA00022980"/>
    </source>
</evidence>
<feature type="region of interest" description="Disordered" evidence="6">
    <location>
        <begin position="1"/>
        <end position="24"/>
    </location>
</feature>
<evidence type="ECO:0000313" key="7">
    <source>
        <dbReference type="EMBL" id="MBC4017266.1"/>
    </source>
</evidence>